<dbReference type="InterPro" id="IPR011009">
    <property type="entry name" value="Kinase-like_dom_sf"/>
</dbReference>
<feature type="domain" description="Protein kinase" evidence="8">
    <location>
        <begin position="899"/>
        <end position="1166"/>
    </location>
</feature>
<dbReference type="SMART" id="SM00220">
    <property type="entry name" value="S_TKc"/>
    <property type="match status" value="1"/>
</dbReference>
<dbReference type="Gene3D" id="1.10.510.10">
    <property type="entry name" value="Transferase(Phosphotransferase) domain 1"/>
    <property type="match status" value="1"/>
</dbReference>
<feature type="compositionally biased region" description="Polar residues" evidence="7">
    <location>
        <begin position="776"/>
        <end position="789"/>
    </location>
</feature>
<dbReference type="EC" id="2.7.11.25" evidence="9"/>
<dbReference type="PROSITE" id="PS50011">
    <property type="entry name" value="PROTEIN_KINASE_DOM"/>
    <property type="match status" value="1"/>
</dbReference>
<feature type="compositionally biased region" description="Low complexity" evidence="7">
    <location>
        <begin position="151"/>
        <end position="166"/>
    </location>
</feature>
<feature type="compositionally biased region" description="Polar residues" evidence="7">
    <location>
        <begin position="336"/>
        <end position="347"/>
    </location>
</feature>
<dbReference type="SUPFAM" id="SSF56112">
    <property type="entry name" value="Protein kinase-like (PK-like)"/>
    <property type="match status" value="1"/>
</dbReference>
<dbReference type="EMBL" id="CP118375">
    <property type="protein sequence ID" value="WFD41694.1"/>
    <property type="molecule type" value="Genomic_DNA"/>
</dbReference>
<feature type="compositionally biased region" description="Polar residues" evidence="7">
    <location>
        <begin position="565"/>
        <end position="591"/>
    </location>
</feature>
<accession>A0AAF0F788</accession>
<dbReference type="PANTHER" id="PTHR48016:SF48">
    <property type="entry name" value="SERINE_THREONINE-PROTEIN KINASE BCK1_SLK1_SSP31"/>
    <property type="match status" value="1"/>
</dbReference>
<organism evidence="9 10">
    <name type="scientific">Malassezia psittaci</name>
    <dbReference type="NCBI Taxonomy" id="1821823"/>
    <lineage>
        <taxon>Eukaryota</taxon>
        <taxon>Fungi</taxon>
        <taxon>Dikarya</taxon>
        <taxon>Basidiomycota</taxon>
        <taxon>Ustilaginomycotina</taxon>
        <taxon>Malasseziomycetes</taxon>
        <taxon>Malasseziales</taxon>
        <taxon>Malasseziaceae</taxon>
        <taxon>Malassezia</taxon>
    </lineage>
</organism>
<dbReference type="InterPro" id="IPR000719">
    <property type="entry name" value="Prot_kinase_dom"/>
</dbReference>
<evidence type="ECO:0000313" key="10">
    <source>
        <dbReference type="Proteomes" id="UP001214628"/>
    </source>
</evidence>
<dbReference type="CDD" id="cd06629">
    <property type="entry name" value="STKc_Bck1_like"/>
    <property type="match status" value="1"/>
</dbReference>
<evidence type="ECO:0000256" key="7">
    <source>
        <dbReference type="SAM" id="MobiDB-lite"/>
    </source>
</evidence>
<keyword evidence="4 9" id="KW-0418">Kinase</keyword>
<keyword evidence="5 6" id="KW-0067">ATP-binding</keyword>
<protein>
    <submittedName>
        <fullName evidence="9">Mitogen-activated protein kinase kinase kinase</fullName>
        <ecNumber evidence="9">2.7.11.25</ecNumber>
    </submittedName>
</protein>
<proteinExistence type="inferred from homology"/>
<dbReference type="Pfam" id="PF00069">
    <property type="entry name" value="Pkinase"/>
    <property type="match status" value="1"/>
</dbReference>
<feature type="compositionally biased region" description="Polar residues" evidence="7">
    <location>
        <begin position="1"/>
        <end position="11"/>
    </location>
</feature>
<feature type="region of interest" description="Disordered" evidence="7">
    <location>
        <begin position="1"/>
        <end position="81"/>
    </location>
</feature>
<feature type="compositionally biased region" description="Low complexity" evidence="7">
    <location>
        <begin position="19"/>
        <end position="35"/>
    </location>
</feature>
<evidence type="ECO:0000256" key="4">
    <source>
        <dbReference type="ARBA" id="ARBA00022777"/>
    </source>
</evidence>
<comment type="similarity">
    <text evidence="1">Belongs to the protein kinase superfamily. STE Ser/Thr protein kinase family. MAP kinase kinase kinase subfamily.</text>
</comment>
<feature type="compositionally biased region" description="Basic and acidic residues" evidence="7">
    <location>
        <begin position="540"/>
        <end position="557"/>
    </location>
</feature>
<dbReference type="FunFam" id="3.30.200.20:FF:000387">
    <property type="entry name" value="Serine/threonine-protein kinase STE11"/>
    <property type="match status" value="1"/>
</dbReference>
<feature type="region of interest" description="Disordered" evidence="7">
    <location>
        <begin position="144"/>
        <end position="167"/>
    </location>
</feature>
<feature type="compositionally biased region" description="Polar residues" evidence="7">
    <location>
        <begin position="407"/>
        <end position="416"/>
    </location>
</feature>
<feature type="region of interest" description="Disordered" evidence="7">
    <location>
        <begin position="402"/>
        <end position="591"/>
    </location>
</feature>
<dbReference type="GO" id="GO:0000196">
    <property type="term" value="P:cell integrity MAPK cascade"/>
    <property type="evidence" value="ECO:0007669"/>
    <property type="project" value="UniProtKB-ARBA"/>
</dbReference>
<feature type="binding site" evidence="6">
    <location>
        <position position="928"/>
    </location>
    <ligand>
        <name>ATP</name>
        <dbReference type="ChEBI" id="CHEBI:30616"/>
    </ligand>
</feature>
<keyword evidence="10" id="KW-1185">Reference proteome</keyword>
<evidence type="ECO:0000259" key="8">
    <source>
        <dbReference type="PROSITE" id="PS50011"/>
    </source>
</evidence>
<dbReference type="GO" id="GO:0005524">
    <property type="term" value="F:ATP binding"/>
    <property type="evidence" value="ECO:0007669"/>
    <property type="project" value="UniProtKB-UniRule"/>
</dbReference>
<evidence type="ECO:0000256" key="2">
    <source>
        <dbReference type="ARBA" id="ARBA00022679"/>
    </source>
</evidence>
<dbReference type="PROSITE" id="PS00108">
    <property type="entry name" value="PROTEIN_KINASE_ST"/>
    <property type="match status" value="1"/>
</dbReference>
<feature type="compositionally biased region" description="Polar residues" evidence="7">
    <location>
        <begin position="62"/>
        <end position="76"/>
    </location>
</feature>
<dbReference type="InterPro" id="IPR008271">
    <property type="entry name" value="Ser/Thr_kinase_AS"/>
</dbReference>
<feature type="compositionally biased region" description="Polar residues" evidence="7">
    <location>
        <begin position="461"/>
        <end position="482"/>
    </location>
</feature>
<evidence type="ECO:0000313" key="9">
    <source>
        <dbReference type="EMBL" id="WFD41694.1"/>
    </source>
</evidence>
<evidence type="ECO:0000256" key="1">
    <source>
        <dbReference type="ARBA" id="ARBA00006529"/>
    </source>
</evidence>
<evidence type="ECO:0000256" key="5">
    <source>
        <dbReference type="ARBA" id="ARBA00022840"/>
    </source>
</evidence>
<feature type="compositionally biased region" description="Polar residues" evidence="7">
    <location>
        <begin position="806"/>
        <end position="818"/>
    </location>
</feature>
<dbReference type="AlphaFoldDB" id="A0AAF0F788"/>
<feature type="compositionally biased region" description="Low complexity" evidence="7">
    <location>
        <begin position="503"/>
        <end position="534"/>
    </location>
</feature>
<dbReference type="InterPro" id="IPR017441">
    <property type="entry name" value="Protein_kinase_ATP_BS"/>
</dbReference>
<dbReference type="PANTHER" id="PTHR48016">
    <property type="entry name" value="MAP KINASE KINASE KINASE SSK2-RELATED-RELATED"/>
    <property type="match status" value="1"/>
</dbReference>
<dbReference type="FunFam" id="1.10.510.10:FF:000182">
    <property type="entry name" value="MAP kinase kinase kinase mkh1"/>
    <property type="match status" value="1"/>
</dbReference>
<feature type="compositionally biased region" description="Low complexity" evidence="7">
    <location>
        <begin position="348"/>
        <end position="365"/>
    </location>
</feature>
<dbReference type="Proteomes" id="UP001214628">
    <property type="component" value="Chromosome 1"/>
</dbReference>
<feature type="region of interest" description="Disordered" evidence="7">
    <location>
        <begin position="767"/>
        <end position="823"/>
    </location>
</feature>
<keyword evidence="3 6" id="KW-0547">Nucleotide-binding</keyword>
<reference evidence="9" key="1">
    <citation type="submission" date="2023-02" db="EMBL/GenBank/DDBJ databases">
        <title>Mating type loci evolution in Malassezia.</title>
        <authorList>
            <person name="Coelho M.A."/>
        </authorList>
    </citation>
    <scope>NUCLEOTIDE SEQUENCE</scope>
    <source>
        <strain evidence="9">CBS 14136</strain>
    </source>
</reference>
<feature type="compositionally biased region" description="Low complexity" evidence="7">
    <location>
        <begin position="790"/>
        <end position="805"/>
    </location>
</feature>
<feature type="compositionally biased region" description="Polar residues" evidence="7">
    <location>
        <begin position="608"/>
        <end position="621"/>
    </location>
</feature>
<gene>
    <name evidence="9" type="primary">BCK1</name>
    <name evidence="9" type="ORF">MPSI1_000328</name>
</gene>
<dbReference type="PROSITE" id="PS00107">
    <property type="entry name" value="PROTEIN_KINASE_ATP"/>
    <property type="match status" value="1"/>
</dbReference>
<sequence>MAPSPRSTGSGITVDYNASSSSHSHHTTPITDSISASPPPMGVSSDSHYNLSGGRSYGAEQRPSSIQHVRNSSSPGGLQHFIVDGRLGSSLSTGSNGHWNAMEFGSPLRRPQGFPMRSTAGRVTGDMSYNSSVNSQAYMRASVTGNSRPFSSSSMHSHSSASSGDHPSMDRVLIQATLDNEHFSVVNVSGLDSAPAIKTCILKKLPIANKDLNHWGLVRTEIGSTDSGSSPLIDDNTLLALCLQFGDDKGTIKFLVLPTRPPQLAMPQSSSNETRSTDVPRGRTAASPTHGMPINPSLPWHNPHNPSSSFHEAMALGQWPVPTSSRRAPPNPSPSWGNQASSSLRTDSQAPFNPSASASNRSAPQTQWMMMPSVNLQPGMVAPSMVTMPTTHAQQRISANEAPASLQPANPISRQAPSPPMGSQMPLIPAASSPHTPVHPSPRMDENRKVSQAPPAYEQAVSYTTSSHEPTTQHASRSTTMPSWPPLQPKARTSSYSSIEPHPASATRASTAPSLSDGRSESSSSYINSENRQSVYPLFKSEERSDLQDGRDAERGLRPLPTLPSPVSASASITNSSPGSIKPNEQNIGTSHWDANTQRYSWSRDHGSSITTATSVSTPRSSAGEEDQRNASMQRVMQYIRCNEQRQEEATPLFDSFSDDTLGGTFAQPLDASTLCENDTLRPEFSAMNLSTGEATLAPHRPVLTLSISPSSEAAAKAMPSSLQDSGLPQEKHALIERKSSFADRDEQWALRPPTEQLYEQLDELFPRHDLDKPLTDTSNTPSGTDGTKSATPISSGSSSQPNSSVQFTPKPTRNLARNQHHSIRVIAQNRKRFLEKTKHIERRRATRDSSLLERRRSTKLWGGRMVEMRTNGPESVGLVPDTTVGPEVEPNARPVFKWVKGDLIGKGTFGRVYLALNATTGEMIAVKQVELPRTSADRDSSRQRDVVAALRSEIETLKDLDHPNVVTCLGFEQTSDTLSIFLEYVPGGSIGSCLRKHGKFDEDTVSSFLNQTLHGLAYLHKQGILHRDLKADNLLVDFQGTCKISDFGTVRRSDDIYSNVENMSLQGSIFWMAPEVVGLSRKGYSAKVDIWSLGCVVLEMLAGRRPWSDEEAIQAMFKLGAERRAPPIPADCKPSKPAAHFLRNCFEIDPDRRPTASRLLEHVFAWPSPDYSFEKSALYNALHTHKPSSLD</sequence>
<dbReference type="InterPro" id="IPR050538">
    <property type="entry name" value="MAP_kinase_kinase_kinase"/>
</dbReference>
<evidence type="ECO:0000256" key="3">
    <source>
        <dbReference type="ARBA" id="ARBA00022741"/>
    </source>
</evidence>
<feature type="region of interest" description="Disordered" evidence="7">
    <location>
        <begin position="604"/>
        <end position="632"/>
    </location>
</feature>
<dbReference type="GO" id="GO:0004709">
    <property type="term" value="F:MAP kinase kinase kinase activity"/>
    <property type="evidence" value="ECO:0007669"/>
    <property type="project" value="UniProtKB-EC"/>
</dbReference>
<name>A0AAF0F788_9BASI</name>
<feature type="region of interest" description="Disordered" evidence="7">
    <location>
        <begin position="262"/>
        <end position="366"/>
    </location>
</feature>
<keyword evidence="2 9" id="KW-0808">Transferase</keyword>
<evidence type="ECO:0000256" key="6">
    <source>
        <dbReference type="PROSITE-ProRule" id="PRU10141"/>
    </source>
</evidence>